<name>A0ABX6TK75_9SPHI</name>
<keyword evidence="1" id="KW-0732">Signal</keyword>
<dbReference type="RefSeq" id="WP_190328228.1">
    <property type="nucleotide sequence ID" value="NZ_CP061171.1"/>
</dbReference>
<sequence>MNRINSYFLVLLLGCLCSKTYAQAKPAFDGPSWKPPYQLELDNWGIERFPIPIDFAPSIKYTGVEDTDLSHLALEVNYDDLPQKFKGQRITDLLTVDRPKNVDTTKCIILLI</sequence>
<keyword evidence="3" id="KW-1185">Reference proteome</keyword>
<dbReference type="PROSITE" id="PS51257">
    <property type="entry name" value="PROKAR_LIPOPROTEIN"/>
    <property type="match status" value="1"/>
</dbReference>
<feature type="chain" id="PRO_5045304513" evidence="1">
    <location>
        <begin position="25"/>
        <end position="112"/>
    </location>
</feature>
<proteinExistence type="predicted"/>
<evidence type="ECO:0000256" key="1">
    <source>
        <dbReference type="SAM" id="SignalP"/>
    </source>
</evidence>
<organism evidence="2 3">
    <name type="scientific">Pedobacter riviphilus</name>
    <dbReference type="NCBI Taxonomy" id="2766984"/>
    <lineage>
        <taxon>Bacteria</taxon>
        <taxon>Pseudomonadati</taxon>
        <taxon>Bacteroidota</taxon>
        <taxon>Sphingobacteriia</taxon>
        <taxon>Sphingobacteriales</taxon>
        <taxon>Sphingobacteriaceae</taxon>
        <taxon>Pedobacter</taxon>
    </lineage>
</organism>
<protein>
    <submittedName>
        <fullName evidence="2">Uncharacterized protein</fullName>
    </submittedName>
</protein>
<feature type="signal peptide" evidence="1">
    <location>
        <begin position="1"/>
        <end position="24"/>
    </location>
</feature>
<accession>A0ABX6TK75</accession>
<evidence type="ECO:0000313" key="2">
    <source>
        <dbReference type="EMBL" id="QNR85923.1"/>
    </source>
</evidence>
<dbReference type="Proteomes" id="UP000516439">
    <property type="component" value="Chromosome"/>
</dbReference>
<reference evidence="2 3" key="1">
    <citation type="submission" date="2020-09" db="EMBL/GenBank/DDBJ databases">
        <title>Pedobacter sp. SW-16 isolated from soil near Yeocheon.</title>
        <authorList>
            <person name="Im H.S."/>
            <person name="Joung Y."/>
            <person name="Lee S.-S."/>
        </authorList>
    </citation>
    <scope>NUCLEOTIDE SEQUENCE [LARGE SCALE GENOMIC DNA]</scope>
    <source>
        <strain evidence="2 3">SW-16</strain>
    </source>
</reference>
<dbReference type="EMBL" id="CP061171">
    <property type="protein sequence ID" value="QNR85923.1"/>
    <property type="molecule type" value="Genomic_DNA"/>
</dbReference>
<gene>
    <name evidence="2" type="ORF">H9N25_05620</name>
</gene>
<evidence type="ECO:0000313" key="3">
    <source>
        <dbReference type="Proteomes" id="UP000516439"/>
    </source>
</evidence>